<evidence type="ECO:0000313" key="2">
    <source>
        <dbReference type="EMBL" id="KAK3265494.1"/>
    </source>
</evidence>
<dbReference type="EMBL" id="LGRX02013880">
    <property type="protein sequence ID" value="KAK3265494.1"/>
    <property type="molecule type" value="Genomic_DNA"/>
</dbReference>
<feature type="compositionally biased region" description="Acidic residues" evidence="1">
    <location>
        <begin position="1"/>
        <end position="10"/>
    </location>
</feature>
<organism evidence="2 3">
    <name type="scientific">Cymbomonas tetramitiformis</name>
    <dbReference type="NCBI Taxonomy" id="36881"/>
    <lineage>
        <taxon>Eukaryota</taxon>
        <taxon>Viridiplantae</taxon>
        <taxon>Chlorophyta</taxon>
        <taxon>Pyramimonadophyceae</taxon>
        <taxon>Pyramimonadales</taxon>
        <taxon>Pyramimonadaceae</taxon>
        <taxon>Cymbomonas</taxon>
    </lineage>
</organism>
<reference evidence="2 3" key="1">
    <citation type="journal article" date="2015" name="Genome Biol. Evol.">
        <title>Comparative Genomics of a Bacterivorous Green Alga Reveals Evolutionary Causalities and Consequences of Phago-Mixotrophic Mode of Nutrition.</title>
        <authorList>
            <person name="Burns J.A."/>
            <person name="Paasch A."/>
            <person name="Narechania A."/>
            <person name="Kim E."/>
        </authorList>
    </citation>
    <scope>NUCLEOTIDE SEQUENCE [LARGE SCALE GENOMIC DNA]</scope>
    <source>
        <strain evidence="2 3">PLY_AMNH</strain>
    </source>
</reference>
<keyword evidence="3" id="KW-1185">Reference proteome</keyword>
<proteinExistence type="predicted"/>
<gene>
    <name evidence="2" type="ORF">CYMTET_25827</name>
</gene>
<comment type="caution">
    <text evidence="2">The sequence shown here is derived from an EMBL/GenBank/DDBJ whole genome shotgun (WGS) entry which is preliminary data.</text>
</comment>
<accession>A0AAE0FTA2</accession>
<evidence type="ECO:0000256" key="1">
    <source>
        <dbReference type="SAM" id="MobiDB-lite"/>
    </source>
</evidence>
<name>A0AAE0FTA2_9CHLO</name>
<sequence>MIDAVGSEDQEMSKDEGGLSSSEDKYVLWAKQDGYIIQYATDKHGEKCGQQLVNSDDDAGKLLLWNYSENLLKYACYFDRGIRICITRSL</sequence>
<dbReference type="Proteomes" id="UP001190700">
    <property type="component" value="Unassembled WGS sequence"/>
</dbReference>
<protein>
    <submittedName>
        <fullName evidence="2">Uncharacterized protein</fullName>
    </submittedName>
</protein>
<feature type="compositionally biased region" description="Basic and acidic residues" evidence="1">
    <location>
        <begin position="11"/>
        <end position="20"/>
    </location>
</feature>
<dbReference type="AlphaFoldDB" id="A0AAE0FTA2"/>
<feature type="region of interest" description="Disordered" evidence="1">
    <location>
        <begin position="1"/>
        <end position="20"/>
    </location>
</feature>
<evidence type="ECO:0000313" key="3">
    <source>
        <dbReference type="Proteomes" id="UP001190700"/>
    </source>
</evidence>